<evidence type="ECO:0008006" key="3">
    <source>
        <dbReference type="Google" id="ProtNLM"/>
    </source>
</evidence>
<accession>M6D1U3</accession>
<evidence type="ECO:0000313" key="2">
    <source>
        <dbReference type="Proteomes" id="UP000011988"/>
    </source>
</evidence>
<reference evidence="1 2" key="1">
    <citation type="submission" date="2013-01" db="EMBL/GenBank/DDBJ databases">
        <authorList>
            <person name="Harkins D.M."/>
            <person name="Durkin A.S."/>
            <person name="Brinkac L.M."/>
            <person name="Haft D.H."/>
            <person name="Selengut J.D."/>
            <person name="Sanka R."/>
            <person name="DePew J."/>
            <person name="Purushe J."/>
            <person name="Galloway R.L."/>
            <person name="Vinetz J.M."/>
            <person name="Sutton G.G."/>
            <person name="Nierman W.C."/>
            <person name="Fouts D.E."/>
        </authorList>
    </citation>
    <scope>NUCLEOTIDE SEQUENCE [LARGE SCALE GENOMIC DNA]</scope>
    <source>
        <strain evidence="1 2">79601</strain>
    </source>
</reference>
<dbReference type="SUPFAM" id="SSF160104">
    <property type="entry name" value="Acetoacetate decarboxylase-like"/>
    <property type="match status" value="1"/>
</dbReference>
<organism evidence="1 2">
    <name type="scientific">Leptospira alstonii serovar Sichuan str. 79601</name>
    <dbReference type="NCBI Taxonomy" id="1218565"/>
    <lineage>
        <taxon>Bacteria</taxon>
        <taxon>Pseudomonadati</taxon>
        <taxon>Spirochaetota</taxon>
        <taxon>Spirochaetia</taxon>
        <taxon>Leptospirales</taxon>
        <taxon>Leptospiraceae</taxon>
        <taxon>Leptospira</taxon>
    </lineage>
</organism>
<dbReference type="PANTHER" id="PTHR39186:SF1">
    <property type="entry name" value="DUF2071 DOMAIN-CONTAINING PROTEIN"/>
    <property type="match status" value="1"/>
</dbReference>
<dbReference type="Pfam" id="PF09844">
    <property type="entry name" value="DUF2071"/>
    <property type="match status" value="1"/>
</dbReference>
<dbReference type="EMBL" id="ANIK01000084">
    <property type="protein sequence ID" value="EMJ92535.1"/>
    <property type="molecule type" value="Genomic_DNA"/>
</dbReference>
<dbReference type="AlphaFoldDB" id="M6D1U3"/>
<dbReference type="RefSeq" id="WP_020774580.1">
    <property type="nucleotide sequence ID" value="NZ_ANIK01000084.1"/>
</dbReference>
<evidence type="ECO:0000313" key="1">
    <source>
        <dbReference type="EMBL" id="EMJ92535.1"/>
    </source>
</evidence>
<dbReference type="Proteomes" id="UP000011988">
    <property type="component" value="Unassembled WGS sequence"/>
</dbReference>
<dbReference type="PANTHER" id="PTHR39186">
    <property type="entry name" value="DUF2071 FAMILY PROTEIN"/>
    <property type="match status" value="1"/>
</dbReference>
<comment type="caution">
    <text evidence="1">The sequence shown here is derived from an EMBL/GenBank/DDBJ whole genome shotgun (WGS) entry which is preliminary data.</text>
</comment>
<dbReference type="InterPro" id="IPR018644">
    <property type="entry name" value="DUF2071"/>
</dbReference>
<name>M6D1U3_9LEPT</name>
<sequence length="241" mass="28172">MNKKNKLANDSPFRLWNIPERSWLWYQEWNRAIFIHIKIDPDLLVPLIPIGLEIDKYEGETWLSIVAFSMENVHPKGFFPFPPVSNFHEVNVRTYVVKDNKPGVYFLSIEAEKLIPVILAKYLSGLPYKKSSIIRKVGPIEEYFVKNYRNSLTIKYKVKNPLNSKSALDIWLTERYCLYNAYCGKLVRLEIQHQPWPLSDIDIDSIQFNYKIGEKILTNNPIGLVHYSPGVSVQAWNEEIL</sequence>
<protein>
    <recommendedName>
        <fullName evidence="3">DUF2071 domain-containing protein</fullName>
    </recommendedName>
</protein>
<proteinExistence type="predicted"/>
<dbReference type="InterPro" id="IPR023375">
    <property type="entry name" value="ADC_dom_sf"/>
</dbReference>
<gene>
    <name evidence="1" type="ORF">LEP1GSC194_4031</name>
</gene>
<dbReference type="OrthoDB" id="150993at2"/>
<dbReference type="PATRIC" id="fig|1218565.3.peg.3564"/>